<evidence type="ECO:0000256" key="4">
    <source>
        <dbReference type="ARBA" id="ARBA00040028"/>
    </source>
</evidence>
<dbReference type="InterPro" id="IPR050063">
    <property type="entry name" value="Ribosomal_protein_uL29"/>
</dbReference>
<accession>A0A8T2QKD3</accession>
<evidence type="ECO:0000256" key="3">
    <source>
        <dbReference type="ARBA" id="ARBA00023274"/>
    </source>
</evidence>
<dbReference type="AlphaFoldDB" id="A0A8T2QKD3"/>
<dbReference type="Pfam" id="PF00831">
    <property type="entry name" value="Ribosomal_L29"/>
    <property type="match status" value="1"/>
</dbReference>
<evidence type="ECO:0000313" key="6">
    <source>
        <dbReference type="EMBL" id="KAH7284040.1"/>
    </source>
</evidence>
<dbReference type="SUPFAM" id="SSF46561">
    <property type="entry name" value="Ribosomal protein L29 (L29p)"/>
    <property type="match status" value="1"/>
</dbReference>
<reference evidence="6" key="1">
    <citation type="submission" date="2021-08" db="EMBL/GenBank/DDBJ databases">
        <title>WGS assembly of Ceratopteris richardii.</title>
        <authorList>
            <person name="Marchant D.B."/>
            <person name="Chen G."/>
            <person name="Jenkins J."/>
            <person name="Shu S."/>
            <person name="Leebens-Mack J."/>
            <person name="Grimwood J."/>
            <person name="Schmutz J."/>
            <person name="Soltis P."/>
            <person name="Soltis D."/>
            <person name="Chen Z.-H."/>
        </authorList>
    </citation>
    <scope>NUCLEOTIDE SEQUENCE</scope>
    <source>
        <strain evidence="6">Whitten #5841</strain>
        <tissue evidence="6">Leaf</tissue>
    </source>
</reference>
<dbReference type="NCBIfam" id="TIGR00012">
    <property type="entry name" value="L29"/>
    <property type="match status" value="1"/>
</dbReference>
<name>A0A8T2QKD3_CERRI</name>
<dbReference type="GO" id="GO:0006412">
    <property type="term" value="P:translation"/>
    <property type="evidence" value="ECO:0007669"/>
    <property type="project" value="InterPro"/>
</dbReference>
<evidence type="ECO:0000256" key="5">
    <source>
        <dbReference type="ARBA" id="ARBA00042960"/>
    </source>
</evidence>
<protein>
    <recommendedName>
        <fullName evidence="4">Large ribosomal subunit protein uL29c</fullName>
    </recommendedName>
    <alternativeName>
        <fullName evidence="5">50S ribosomal protein L29, chloroplastic</fullName>
    </alternativeName>
</protein>
<keyword evidence="3" id="KW-0687">Ribonucleoprotein</keyword>
<dbReference type="OMA" id="MATNAMS"/>
<dbReference type="Gene3D" id="1.10.287.310">
    <property type="match status" value="1"/>
</dbReference>
<dbReference type="GO" id="GO:0009507">
    <property type="term" value="C:chloroplast"/>
    <property type="evidence" value="ECO:0007669"/>
    <property type="project" value="TreeGrafter"/>
</dbReference>
<dbReference type="CDD" id="cd00427">
    <property type="entry name" value="Ribosomal_L29_HIP"/>
    <property type="match status" value="1"/>
</dbReference>
<gene>
    <name evidence="6" type="ORF">KP509_34G037300</name>
</gene>
<dbReference type="PANTHER" id="PTHR10916:SF0">
    <property type="entry name" value="LARGE RIBOSOMAL SUBUNIT PROTEIN UL29C"/>
    <property type="match status" value="1"/>
</dbReference>
<dbReference type="PANTHER" id="PTHR10916">
    <property type="entry name" value="60S RIBOSOMAL PROTEIN L35/50S RIBOSOMAL PROTEIN L29"/>
    <property type="match status" value="1"/>
</dbReference>
<evidence type="ECO:0000256" key="1">
    <source>
        <dbReference type="ARBA" id="ARBA00009254"/>
    </source>
</evidence>
<organism evidence="6 7">
    <name type="scientific">Ceratopteris richardii</name>
    <name type="common">Triangle waterfern</name>
    <dbReference type="NCBI Taxonomy" id="49495"/>
    <lineage>
        <taxon>Eukaryota</taxon>
        <taxon>Viridiplantae</taxon>
        <taxon>Streptophyta</taxon>
        <taxon>Embryophyta</taxon>
        <taxon>Tracheophyta</taxon>
        <taxon>Polypodiopsida</taxon>
        <taxon>Polypodiidae</taxon>
        <taxon>Polypodiales</taxon>
        <taxon>Pteridineae</taxon>
        <taxon>Pteridaceae</taxon>
        <taxon>Parkerioideae</taxon>
        <taxon>Ceratopteris</taxon>
    </lineage>
</organism>
<dbReference type="GO" id="GO:0003735">
    <property type="term" value="F:structural constituent of ribosome"/>
    <property type="evidence" value="ECO:0007669"/>
    <property type="project" value="InterPro"/>
</dbReference>
<keyword evidence="2" id="KW-0689">Ribosomal protein</keyword>
<proteinExistence type="inferred from homology"/>
<dbReference type="EMBL" id="CM035439">
    <property type="protein sequence ID" value="KAH7284040.1"/>
    <property type="molecule type" value="Genomic_DNA"/>
</dbReference>
<dbReference type="InterPro" id="IPR001854">
    <property type="entry name" value="Ribosomal_uL29"/>
</dbReference>
<comment type="caution">
    <text evidence="6">The sequence shown here is derived from an EMBL/GenBank/DDBJ whole genome shotgun (WGS) entry which is preliminary data.</text>
</comment>
<dbReference type="GO" id="GO:0005840">
    <property type="term" value="C:ribosome"/>
    <property type="evidence" value="ECO:0007669"/>
    <property type="project" value="UniProtKB-KW"/>
</dbReference>
<keyword evidence="7" id="KW-1185">Reference proteome</keyword>
<dbReference type="HAMAP" id="MF_00374">
    <property type="entry name" value="Ribosomal_uL29"/>
    <property type="match status" value="1"/>
</dbReference>
<sequence length="164" mass="18744">MASAAAFGLTSLSKALPSCNIGSNNCSFRGVQISSSKLVSVPCLKYKPVQTFMMAKREQELEELRKMSDQELKDGVVELKGELFVLRMKNTARIEVKNSEFQRMRKRIARMLTIYRERELERGINKRASRKLDKAWKKSIVVKPPPSLVPLIEEQKKEREKASA</sequence>
<evidence type="ECO:0000313" key="7">
    <source>
        <dbReference type="Proteomes" id="UP000825935"/>
    </source>
</evidence>
<dbReference type="OrthoDB" id="528635at2759"/>
<comment type="similarity">
    <text evidence="1">Belongs to the universal ribosomal protein uL29 family.</text>
</comment>
<dbReference type="Proteomes" id="UP000825935">
    <property type="component" value="Chromosome 34"/>
</dbReference>
<dbReference type="InterPro" id="IPR036049">
    <property type="entry name" value="Ribosomal_uL29_sf"/>
</dbReference>
<dbReference type="GO" id="GO:1990904">
    <property type="term" value="C:ribonucleoprotein complex"/>
    <property type="evidence" value="ECO:0007669"/>
    <property type="project" value="UniProtKB-KW"/>
</dbReference>
<evidence type="ECO:0000256" key="2">
    <source>
        <dbReference type="ARBA" id="ARBA00022980"/>
    </source>
</evidence>